<feature type="domain" description="Neprosin PEP catalytic" evidence="1">
    <location>
        <begin position="1"/>
        <end position="189"/>
    </location>
</feature>
<evidence type="ECO:0000313" key="3">
    <source>
        <dbReference type="Proteomes" id="UP000823388"/>
    </source>
</evidence>
<protein>
    <recommendedName>
        <fullName evidence="1">Neprosin PEP catalytic domain-containing protein</fullName>
    </recommendedName>
</protein>
<accession>A0A8T0T9S3</accession>
<dbReference type="Pfam" id="PF03080">
    <property type="entry name" value="Neprosin"/>
    <property type="match status" value="1"/>
</dbReference>
<comment type="caution">
    <text evidence="2">The sequence shown here is derived from an EMBL/GenBank/DDBJ whole genome shotgun (WGS) entry which is preliminary data.</text>
</comment>
<dbReference type="InterPro" id="IPR053168">
    <property type="entry name" value="Glutamic_endopeptidase"/>
</dbReference>
<dbReference type="Proteomes" id="UP000823388">
    <property type="component" value="Chromosome 4N"/>
</dbReference>
<dbReference type="AlphaFoldDB" id="A0A8T0T9S3"/>
<dbReference type="InterPro" id="IPR004314">
    <property type="entry name" value="Neprosin"/>
</dbReference>
<dbReference type="EMBL" id="CM029044">
    <property type="protein sequence ID" value="KAG2608211.1"/>
    <property type="molecule type" value="Genomic_DNA"/>
</dbReference>
<organism evidence="2 3">
    <name type="scientific">Panicum virgatum</name>
    <name type="common">Blackwell switchgrass</name>
    <dbReference type="NCBI Taxonomy" id="38727"/>
    <lineage>
        <taxon>Eukaryota</taxon>
        <taxon>Viridiplantae</taxon>
        <taxon>Streptophyta</taxon>
        <taxon>Embryophyta</taxon>
        <taxon>Tracheophyta</taxon>
        <taxon>Spermatophyta</taxon>
        <taxon>Magnoliopsida</taxon>
        <taxon>Liliopsida</taxon>
        <taxon>Poales</taxon>
        <taxon>Poaceae</taxon>
        <taxon>PACMAD clade</taxon>
        <taxon>Panicoideae</taxon>
        <taxon>Panicodae</taxon>
        <taxon>Paniceae</taxon>
        <taxon>Panicinae</taxon>
        <taxon>Panicum</taxon>
        <taxon>Panicum sect. Hiantes</taxon>
    </lineage>
</organism>
<feature type="non-terminal residue" evidence="2">
    <location>
        <position position="1"/>
    </location>
</feature>
<dbReference type="PROSITE" id="PS52045">
    <property type="entry name" value="NEPROSIN_PEP_CD"/>
    <property type="match status" value="1"/>
</dbReference>
<gene>
    <name evidence="2" type="ORF">PVAP13_4NG279900</name>
</gene>
<keyword evidence="3" id="KW-1185">Reference proteome</keyword>
<dbReference type="PANTHER" id="PTHR31589:SF211">
    <property type="entry name" value="OS06G0682600 PROTEIN"/>
    <property type="match status" value="1"/>
</dbReference>
<proteinExistence type="predicted"/>
<dbReference type="PANTHER" id="PTHR31589">
    <property type="entry name" value="PROTEIN, PUTATIVE (DUF239)-RELATED-RELATED"/>
    <property type="match status" value="1"/>
</dbReference>
<reference evidence="2" key="1">
    <citation type="submission" date="2020-05" db="EMBL/GenBank/DDBJ databases">
        <title>WGS assembly of Panicum virgatum.</title>
        <authorList>
            <person name="Lovell J.T."/>
            <person name="Jenkins J."/>
            <person name="Shu S."/>
            <person name="Juenger T.E."/>
            <person name="Schmutz J."/>
        </authorList>
    </citation>
    <scope>NUCLEOTIDE SEQUENCE</scope>
    <source>
        <strain evidence="2">AP13</strain>
    </source>
</reference>
<evidence type="ECO:0000313" key="2">
    <source>
        <dbReference type="EMBL" id="KAG2608211.1"/>
    </source>
</evidence>
<evidence type="ECO:0000259" key="1">
    <source>
        <dbReference type="PROSITE" id="PS52045"/>
    </source>
</evidence>
<name>A0A8T0T9S3_PANVG</name>
<sequence length="189" mass="20506">IFTCDSRTYFYTKWTNDGFQRTGCINMRCPSFQLEKGAAIAPGGVIDHVSNPKGDKPNLNLKIIKDGTSGDWLVYAVDTGFWINREPELIGCFPRSLSTGGFADKANGILFGGVVVAPITNPPPMGSGYLPADGKNVASIRNIQLVDRNGHGWPLTGDLPKFETNQNAYAVSPIVNGKFFYGGHEHPKS</sequence>